<evidence type="ECO:0000313" key="3">
    <source>
        <dbReference type="Proteomes" id="UP000245820"/>
    </source>
</evidence>
<proteinExistence type="predicted"/>
<dbReference type="Proteomes" id="UP000245820">
    <property type="component" value="Chromosome"/>
</dbReference>
<dbReference type="CDD" id="cd04301">
    <property type="entry name" value="NAT_SF"/>
    <property type="match status" value="1"/>
</dbReference>
<evidence type="ECO:0000313" key="2">
    <source>
        <dbReference type="EMBL" id="AWL07594.1"/>
    </source>
</evidence>
<feature type="domain" description="N-acetyltransferase" evidence="1">
    <location>
        <begin position="1"/>
        <end position="145"/>
    </location>
</feature>
<dbReference type="InterPro" id="IPR000182">
    <property type="entry name" value="GNAT_dom"/>
</dbReference>
<dbReference type="SUPFAM" id="SSF55729">
    <property type="entry name" value="Acyl-CoA N-acyltransferases (Nat)"/>
    <property type="match status" value="1"/>
</dbReference>
<keyword evidence="2" id="KW-0808">Transferase</keyword>
<dbReference type="AlphaFoldDB" id="A0A2S2DQF4"/>
<dbReference type="PROSITE" id="PS51186">
    <property type="entry name" value="GNAT"/>
    <property type="match status" value="1"/>
</dbReference>
<organism evidence="2 3">
    <name type="scientific">Massilia oculi</name>
    <dbReference type="NCBI Taxonomy" id="945844"/>
    <lineage>
        <taxon>Bacteria</taxon>
        <taxon>Pseudomonadati</taxon>
        <taxon>Pseudomonadota</taxon>
        <taxon>Betaproteobacteria</taxon>
        <taxon>Burkholderiales</taxon>
        <taxon>Oxalobacteraceae</taxon>
        <taxon>Telluria group</taxon>
        <taxon>Massilia</taxon>
    </lineage>
</organism>
<evidence type="ECO:0000259" key="1">
    <source>
        <dbReference type="PROSITE" id="PS51186"/>
    </source>
</evidence>
<accession>A0A2S2DQF4</accession>
<sequence>MPNHSIDLSIAVEPQPDYQDANVVIQGLIDFNAAHAGGAAPQELLVILRDHDGKVVGGLSGDTWVGWLQVHALWLADDMRARGLGRALMLEAEREAVRRGCTQAFLETLSFQALGFYEKLGYAVFSRLDGFPPGGARYAMRKSLEPGRAD</sequence>
<dbReference type="OrthoDB" id="9787920at2"/>
<reference evidence="2 3" key="1">
    <citation type="submission" date="2018-05" db="EMBL/GenBank/DDBJ databases">
        <title>Complete genome sequence of Massilia oculi sp. nov. CCUG 43427T (=DSM 26321T), the type strain of M. oculi, and comparison with genome sequences of other Massilia strains.</title>
        <authorList>
            <person name="Zhu B."/>
        </authorList>
    </citation>
    <scope>NUCLEOTIDE SEQUENCE [LARGE SCALE GENOMIC DNA]</scope>
    <source>
        <strain evidence="2 3">CCUG 43427</strain>
    </source>
</reference>
<dbReference type="EMBL" id="CP029343">
    <property type="protein sequence ID" value="AWL07594.1"/>
    <property type="molecule type" value="Genomic_DNA"/>
</dbReference>
<dbReference type="RefSeq" id="WP_109347877.1">
    <property type="nucleotide sequence ID" value="NZ_CP029343.1"/>
</dbReference>
<name>A0A2S2DQF4_9BURK</name>
<gene>
    <name evidence="2" type="ORF">DIR46_02915</name>
</gene>
<dbReference type="InterPro" id="IPR016181">
    <property type="entry name" value="Acyl_CoA_acyltransferase"/>
</dbReference>
<dbReference type="Gene3D" id="3.40.630.30">
    <property type="match status" value="1"/>
</dbReference>
<protein>
    <submittedName>
        <fullName evidence="2">GNAT family N-acetyltransferase</fullName>
    </submittedName>
</protein>
<dbReference type="Pfam" id="PF00583">
    <property type="entry name" value="Acetyltransf_1"/>
    <property type="match status" value="1"/>
</dbReference>
<keyword evidence="3" id="KW-1185">Reference proteome</keyword>
<dbReference type="GO" id="GO:0016747">
    <property type="term" value="F:acyltransferase activity, transferring groups other than amino-acyl groups"/>
    <property type="evidence" value="ECO:0007669"/>
    <property type="project" value="InterPro"/>
</dbReference>
<dbReference type="KEGG" id="mtim:DIR46_02915"/>